<accession>A0A7S4DSH0</accession>
<feature type="compositionally biased region" description="Acidic residues" evidence="1">
    <location>
        <begin position="217"/>
        <end position="228"/>
    </location>
</feature>
<keyword evidence="2" id="KW-0812">Transmembrane</keyword>
<dbReference type="EMBL" id="HBIV01027169">
    <property type="protein sequence ID" value="CAE0667836.1"/>
    <property type="molecule type" value="Transcribed_RNA"/>
</dbReference>
<dbReference type="InterPro" id="IPR011009">
    <property type="entry name" value="Kinase-like_dom_sf"/>
</dbReference>
<dbReference type="Gene3D" id="3.90.1200.10">
    <property type="match status" value="1"/>
</dbReference>
<feature type="region of interest" description="Disordered" evidence="1">
    <location>
        <begin position="213"/>
        <end position="301"/>
    </location>
</feature>
<feature type="transmembrane region" description="Helical" evidence="2">
    <location>
        <begin position="126"/>
        <end position="145"/>
    </location>
</feature>
<name>A0A7S4DSH0_9EUKA</name>
<keyword evidence="2" id="KW-0472">Membrane</keyword>
<gene>
    <name evidence="3" type="ORF">LGLO00237_LOCUS19459</name>
</gene>
<keyword evidence="2" id="KW-1133">Transmembrane helix</keyword>
<feature type="transmembrane region" description="Helical" evidence="2">
    <location>
        <begin position="157"/>
        <end position="178"/>
    </location>
</feature>
<feature type="transmembrane region" description="Helical" evidence="2">
    <location>
        <begin position="35"/>
        <end position="53"/>
    </location>
</feature>
<dbReference type="SUPFAM" id="SSF56112">
    <property type="entry name" value="Protein kinase-like (PK-like)"/>
    <property type="match status" value="1"/>
</dbReference>
<evidence type="ECO:0000256" key="1">
    <source>
        <dbReference type="SAM" id="MobiDB-lite"/>
    </source>
</evidence>
<reference evidence="3" key="1">
    <citation type="submission" date="2021-01" db="EMBL/GenBank/DDBJ databases">
        <authorList>
            <person name="Corre E."/>
            <person name="Pelletier E."/>
            <person name="Niang G."/>
            <person name="Scheremetjew M."/>
            <person name="Finn R."/>
            <person name="Kale V."/>
            <person name="Holt S."/>
            <person name="Cochrane G."/>
            <person name="Meng A."/>
            <person name="Brown T."/>
            <person name="Cohen L."/>
        </authorList>
    </citation>
    <scope>NUCLEOTIDE SEQUENCE</scope>
    <source>
        <strain evidence="3">CCCM811</strain>
    </source>
</reference>
<protein>
    <submittedName>
        <fullName evidence="3">Uncharacterized protein</fullName>
    </submittedName>
</protein>
<feature type="compositionally biased region" description="Basic and acidic residues" evidence="1">
    <location>
        <begin position="229"/>
        <end position="250"/>
    </location>
</feature>
<evidence type="ECO:0000256" key="2">
    <source>
        <dbReference type="SAM" id="Phobius"/>
    </source>
</evidence>
<organism evidence="3">
    <name type="scientific">Lotharella globosa</name>
    <dbReference type="NCBI Taxonomy" id="91324"/>
    <lineage>
        <taxon>Eukaryota</taxon>
        <taxon>Sar</taxon>
        <taxon>Rhizaria</taxon>
        <taxon>Cercozoa</taxon>
        <taxon>Chlorarachniophyceae</taxon>
        <taxon>Lotharella</taxon>
    </lineage>
</organism>
<dbReference type="AlphaFoldDB" id="A0A7S4DSH0"/>
<evidence type="ECO:0000313" key="3">
    <source>
        <dbReference type="EMBL" id="CAE0667836.1"/>
    </source>
</evidence>
<proteinExistence type="predicted"/>
<sequence length="421" mass="48385">MGGVLFTTDSSAYFSVNKFGAEDITADAFSFSNPIMLFCTVMFGVYICAGYILDRQVDAIYRSALSLAEVHRFWRMVNRATWLQFAGQRSWKNLSAMMVWKLRRQHAWLSIVARHPGDFLTAFKRLTILVTLLFNNMTVVVLLYGQDLKLPFVTPGFTVVILTTMLAFPVPFIISWMLQRSPPRYFYVDYNQEVSFNTCLPFLLALLSDADAGAPVQDDDDDDDDQNGDDDHQQGERKQRKKPSDGKEGGGDDEEEKERAVSAMNKTSDGEEDRTGDHQKEAGQQQEEQQEQQEQEQHDDGFDHHQPEVMLIDFELSGPNYRGYDIMKLFRKLPKASQEAPMRDFLGKYAQQQNVPEGKERETFVDDLLEECRRIEPLTWLEAVTFFALIVHIKPDQQSEWIRLGTDRWTAHLESKTAMLS</sequence>